<proteinExistence type="inferred from homology"/>
<comment type="caution">
    <text evidence="6">The sequence shown here is derived from an EMBL/GenBank/DDBJ whole genome shotgun (WGS) entry which is preliminary data.</text>
</comment>
<keyword evidence="7" id="KW-1185">Reference proteome</keyword>
<dbReference type="PROSITE" id="PS00086">
    <property type="entry name" value="CYTOCHROME_P450"/>
    <property type="match status" value="1"/>
</dbReference>
<dbReference type="EMBL" id="JANKHO010000212">
    <property type="protein sequence ID" value="KAJ3513193.1"/>
    <property type="molecule type" value="Genomic_DNA"/>
</dbReference>
<organism evidence="6 7">
    <name type="scientific">Agrocybe chaxingu</name>
    <dbReference type="NCBI Taxonomy" id="84603"/>
    <lineage>
        <taxon>Eukaryota</taxon>
        <taxon>Fungi</taxon>
        <taxon>Dikarya</taxon>
        <taxon>Basidiomycota</taxon>
        <taxon>Agaricomycotina</taxon>
        <taxon>Agaricomycetes</taxon>
        <taxon>Agaricomycetidae</taxon>
        <taxon>Agaricales</taxon>
        <taxon>Agaricineae</taxon>
        <taxon>Strophariaceae</taxon>
        <taxon>Agrocybe</taxon>
    </lineage>
</organism>
<evidence type="ECO:0000256" key="4">
    <source>
        <dbReference type="PIRSR" id="PIRSR602401-1"/>
    </source>
</evidence>
<dbReference type="GO" id="GO:0005506">
    <property type="term" value="F:iron ion binding"/>
    <property type="evidence" value="ECO:0007669"/>
    <property type="project" value="InterPro"/>
</dbReference>
<protein>
    <recommendedName>
        <fullName evidence="8">Cytochrome P450</fullName>
    </recommendedName>
</protein>
<evidence type="ECO:0000313" key="6">
    <source>
        <dbReference type="EMBL" id="KAJ3513193.1"/>
    </source>
</evidence>
<dbReference type="GO" id="GO:0016705">
    <property type="term" value="F:oxidoreductase activity, acting on paired donors, with incorporation or reduction of molecular oxygen"/>
    <property type="evidence" value="ECO:0007669"/>
    <property type="project" value="InterPro"/>
</dbReference>
<dbReference type="Pfam" id="PF00067">
    <property type="entry name" value="p450"/>
    <property type="match status" value="1"/>
</dbReference>
<dbReference type="InterPro" id="IPR002401">
    <property type="entry name" value="Cyt_P450_E_grp-I"/>
</dbReference>
<dbReference type="GO" id="GO:0004497">
    <property type="term" value="F:monooxygenase activity"/>
    <property type="evidence" value="ECO:0007669"/>
    <property type="project" value="UniProtKB-KW"/>
</dbReference>
<comment type="similarity">
    <text evidence="1 5">Belongs to the cytochrome P450 family.</text>
</comment>
<keyword evidence="3 4" id="KW-0408">Iron</keyword>
<comment type="cofactor">
    <cofactor evidence="4">
        <name>heme</name>
        <dbReference type="ChEBI" id="CHEBI:30413"/>
    </cofactor>
</comment>
<keyword evidence="5" id="KW-0560">Oxidoreductase</keyword>
<accession>A0A9W8K5J9</accession>
<dbReference type="PANTHER" id="PTHR24291">
    <property type="entry name" value="CYTOCHROME P450 FAMILY 4"/>
    <property type="match status" value="1"/>
</dbReference>
<dbReference type="InterPro" id="IPR036396">
    <property type="entry name" value="Cyt_P450_sf"/>
</dbReference>
<keyword evidence="5" id="KW-0503">Monooxygenase</keyword>
<keyword evidence="2 4" id="KW-0479">Metal-binding</keyword>
<dbReference type="Proteomes" id="UP001148786">
    <property type="component" value="Unassembled WGS sequence"/>
</dbReference>
<dbReference type="GO" id="GO:0005739">
    <property type="term" value="C:mitochondrion"/>
    <property type="evidence" value="ECO:0007669"/>
    <property type="project" value="TreeGrafter"/>
</dbReference>
<dbReference type="InterPro" id="IPR050196">
    <property type="entry name" value="Cytochrome_P450_Monoox"/>
</dbReference>
<dbReference type="PANTHER" id="PTHR24291:SF48">
    <property type="entry name" value="CYTOCHROME P450"/>
    <property type="match status" value="1"/>
</dbReference>
<evidence type="ECO:0000256" key="2">
    <source>
        <dbReference type="ARBA" id="ARBA00022723"/>
    </source>
</evidence>
<evidence type="ECO:0000313" key="7">
    <source>
        <dbReference type="Proteomes" id="UP001148786"/>
    </source>
</evidence>
<dbReference type="OrthoDB" id="1470350at2759"/>
<dbReference type="PRINTS" id="PR00463">
    <property type="entry name" value="EP450I"/>
</dbReference>
<dbReference type="GO" id="GO:0020037">
    <property type="term" value="F:heme binding"/>
    <property type="evidence" value="ECO:0007669"/>
    <property type="project" value="InterPro"/>
</dbReference>
<dbReference type="InterPro" id="IPR017972">
    <property type="entry name" value="Cyt_P450_CS"/>
</dbReference>
<sequence>MTNIFIPAFCVFIAYKAARFIKNLREVRYVPGYRSMFSPLSLLGAVLPYSWFNYGRNWYWIMKDTAFFKYTHDMITIVPWVSGDPAYFTCSPEVTQQLLGNEGQVQLVRPPMLGSPLLLWGGNMFASNGEMWKRHRRVVSPAFGTKLYATVIQQTCFIYKDMMETEGWSAKSSVDVDGFLRITMRLAFLVISRCGFGISLSWSSDEKGDLNTAKVNDALAMVTETVLLRLMIPNWAYKLPIKRLHEIDETWKFLAVFMRDSIKSRAQMLSGDPELLSKSDDVFTRLVSASDNVGKYNLSEEEVIGNTFLLMFAGYETTALVLAATITFLAIHQDEQEKAYREITSVIKGGLEPTLEDLSKLPHTLACFNEALRMYPASPMTMRTMPQDVTVKVKRPAEETIVIKKDSLVIFNTVCTHRNPNFFPEPSKFKPSRWYDVSEHDITMFGSGPRSCIGRKFGHTEALTFLSLLLRDWHLDVSLRAGETREQFKERVMGDAGPIGMSFGVTGPMNLRLTRRP</sequence>
<dbReference type="AlphaFoldDB" id="A0A9W8K5J9"/>
<evidence type="ECO:0000256" key="3">
    <source>
        <dbReference type="ARBA" id="ARBA00023004"/>
    </source>
</evidence>
<reference evidence="6" key="1">
    <citation type="submission" date="2022-07" db="EMBL/GenBank/DDBJ databases">
        <title>Genome Sequence of Agrocybe chaxingu.</title>
        <authorList>
            <person name="Buettner E."/>
        </authorList>
    </citation>
    <scope>NUCLEOTIDE SEQUENCE</scope>
    <source>
        <strain evidence="6">MP-N11</strain>
    </source>
</reference>
<dbReference type="SUPFAM" id="SSF48264">
    <property type="entry name" value="Cytochrome P450"/>
    <property type="match status" value="1"/>
</dbReference>
<gene>
    <name evidence="6" type="ORF">NLJ89_g3084</name>
</gene>
<keyword evidence="4 5" id="KW-0349">Heme</keyword>
<evidence type="ECO:0000256" key="5">
    <source>
        <dbReference type="RuleBase" id="RU000461"/>
    </source>
</evidence>
<name>A0A9W8K5J9_9AGAR</name>
<feature type="binding site" description="axial binding residue" evidence="4">
    <location>
        <position position="452"/>
    </location>
    <ligand>
        <name>heme</name>
        <dbReference type="ChEBI" id="CHEBI:30413"/>
    </ligand>
    <ligandPart>
        <name>Fe</name>
        <dbReference type="ChEBI" id="CHEBI:18248"/>
    </ligandPart>
</feature>
<dbReference type="Gene3D" id="1.10.630.10">
    <property type="entry name" value="Cytochrome P450"/>
    <property type="match status" value="1"/>
</dbReference>
<evidence type="ECO:0008006" key="8">
    <source>
        <dbReference type="Google" id="ProtNLM"/>
    </source>
</evidence>
<dbReference type="PRINTS" id="PR00385">
    <property type="entry name" value="P450"/>
</dbReference>
<dbReference type="InterPro" id="IPR001128">
    <property type="entry name" value="Cyt_P450"/>
</dbReference>
<evidence type="ECO:0000256" key="1">
    <source>
        <dbReference type="ARBA" id="ARBA00010617"/>
    </source>
</evidence>